<comment type="caution">
    <text evidence="1">The sequence shown here is derived from an EMBL/GenBank/DDBJ whole genome shotgun (WGS) entry which is preliminary data.</text>
</comment>
<protein>
    <submittedName>
        <fullName evidence="1">(African queen) hypothetical protein</fullName>
    </submittedName>
</protein>
<dbReference type="EMBL" id="CAKASE010000043">
    <property type="protein sequence ID" value="CAG9558695.1"/>
    <property type="molecule type" value="Genomic_DNA"/>
</dbReference>
<keyword evidence="2" id="KW-1185">Reference proteome</keyword>
<evidence type="ECO:0000313" key="2">
    <source>
        <dbReference type="Proteomes" id="UP000789524"/>
    </source>
</evidence>
<accession>A0A8J2M997</accession>
<sequence length="533" mass="63073">MMNTTAEMYLKGNDLQEKINKLHYLYQPIDLNYIFHESKMRAIKSMKSIIKESNRRSIQECDYSDLLVCSLTLVYYFGMRLKINMLKRRFWIKCDKKLFHRAESAFQDTLNVLQPECSEKTIRITLDFFSNIPLWPYENFVTQILEVVLYYSRGRITLFNLMLTDIHCVVFSDVKSARHRMRVLYELLKSDNWIINKQKLLPFITRLLDFFTCSIAKGTEGIVIYRYLKKGFEVCLRRIFERTENRCRLIIITTMLNWFSMANMDNDEVLEFSSLIEQAAQLYQVGQYSESFQEHVFSDVLANFVGSSNGVYSLVGCRLMVRFLDRHCNAAYLSMPAIYYEFSQTPLKVAEYNGNDKAFLRHYREQIHDYSIKVVQYHSYSQINLRTMFSLIACTILEVPCSLTAAAASCLMMTIQDFALTQEKIPDRSRFWLHAIVLSIMSLICWVHKAPDLYRYVNEIISRRAKDAPQLNPPLLKTYNLQSQHAYWKKSTLFFEDWELRYGLWKHFQAARQKDRINQNKMAKKKPIMDINT</sequence>
<gene>
    <name evidence="1" type="ORF">DCHRY22_LOCUS727</name>
</gene>
<organism evidence="1 2">
    <name type="scientific">Danaus chrysippus</name>
    <name type="common">African queen</name>
    <dbReference type="NCBI Taxonomy" id="151541"/>
    <lineage>
        <taxon>Eukaryota</taxon>
        <taxon>Metazoa</taxon>
        <taxon>Ecdysozoa</taxon>
        <taxon>Arthropoda</taxon>
        <taxon>Hexapoda</taxon>
        <taxon>Insecta</taxon>
        <taxon>Pterygota</taxon>
        <taxon>Neoptera</taxon>
        <taxon>Endopterygota</taxon>
        <taxon>Lepidoptera</taxon>
        <taxon>Glossata</taxon>
        <taxon>Ditrysia</taxon>
        <taxon>Papilionoidea</taxon>
        <taxon>Nymphalidae</taxon>
        <taxon>Danainae</taxon>
        <taxon>Danaini</taxon>
        <taxon>Danaina</taxon>
        <taxon>Danaus</taxon>
        <taxon>Anosia</taxon>
    </lineage>
</organism>
<reference evidence="1" key="1">
    <citation type="submission" date="2021-09" db="EMBL/GenBank/DDBJ databases">
        <authorList>
            <person name="Martin H S."/>
        </authorList>
    </citation>
    <scope>NUCLEOTIDE SEQUENCE</scope>
</reference>
<dbReference type="OrthoDB" id="7765283at2759"/>
<proteinExistence type="predicted"/>
<dbReference type="AlphaFoldDB" id="A0A8J2M997"/>
<dbReference type="PANTHER" id="PTHR12444">
    <property type="entry name" value="PROTEIN EFR3 HOMOLOG CMP44E"/>
    <property type="match status" value="1"/>
</dbReference>
<dbReference type="GO" id="GO:0072659">
    <property type="term" value="P:protein localization to plasma membrane"/>
    <property type="evidence" value="ECO:0007669"/>
    <property type="project" value="TreeGrafter"/>
</dbReference>
<name>A0A8J2M997_9NEOP</name>
<dbReference type="GO" id="GO:0005886">
    <property type="term" value="C:plasma membrane"/>
    <property type="evidence" value="ECO:0007669"/>
    <property type="project" value="TreeGrafter"/>
</dbReference>
<dbReference type="PANTHER" id="PTHR12444:SF9">
    <property type="entry name" value="AGAP013133-PA"/>
    <property type="match status" value="1"/>
</dbReference>
<dbReference type="Proteomes" id="UP000789524">
    <property type="component" value="Unassembled WGS sequence"/>
</dbReference>
<dbReference type="InterPro" id="IPR051851">
    <property type="entry name" value="EFR3_Homologs"/>
</dbReference>
<evidence type="ECO:0000313" key="1">
    <source>
        <dbReference type="EMBL" id="CAG9558695.1"/>
    </source>
</evidence>